<reference evidence="2" key="1">
    <citation type="submission" date="2020-01" db="EMBL/GenBank/DDBJ databases">
        <title>Genome sequence of Kobresia littledalei, the first chromosome-level genome in the family Cyperaceae.</title>
        <authorList>
            <person name="Qu G."/>
        </authorList>
    </citation>
    <scope>NUCLEOTIDE SEQUENCE</scope>
    <source>
        <strain evidence="2">C.B.Clarke</strain>
        <tissue evidence="2">Leaf</tissue>
    </source>
</reference>
<evidence type="ECO:0000256" key="1">
    <source>
        <dbReference type="SAM" id="MobiDB-lite"/>
    </source>
</evidence>
<proteinExistence type="predicted"/>
<dbReference type="Proteomes" id="UP000623129">
    <property type="component" value="Unassembled WGS sequence"/>
</dbReference>
<sequence length="167" mass="18618">MDYSSSDGAVNAEEGDIETGDAASELQKKIQNDSRLKCLLVGLAWIMYPLYQRLRKKEDEVQESVQSLLQVVERVAQVTEKLATDIAEALPSNHNLKGAVETVSQIAHKVEKDAETAQAFVQMVDDLGDELDEYLNPLIKIGDTFILDKKAKKENKDQLELTLDAKL</sequence>
<comment type="caution">
    <text evidence="2">The sequence shown here is derived from an EMBL/GenBank/DDBJ whole genome shotgun (WGS) entry which is preliminary data.</text>
</comment>
<name>A0A833VGQ3_9POAL</name>
<dbReference type="EMBL" id="SWLB01000004">
    <property type="protein sequence ID" value="KAF3339372.1"/>
    <property type="molecule type" value="Genomic_DNA"/>
</dbReference>
<keyword evidence="3" id="KW-1185">Reference proteome</keyword>
<feature type="region of interest" description="Disordered" evidence="1">
    <location>
        <begin position="1"/>
        <end position="20"/>
    </location>
</feature>
<protein>
    <submittedName>
        <fullName evidence="2">Uncharacterized protein</fullName>
    </submittedName>
</protein>
<organism evidence="2 3">
    <name type="scientific">Carex littledalei</name>
    <dbReference type="NCBI Taxonomy" id="544730"/>
    <lineage>
        <taxon>Eukaryota</taxon>
        <taxon>Viridiplantae</taxon>
        <taxon>Streptophyta</taxon>
        <taxon>Embryophyta</taxon>
        <taxon>Tracheophyta</taxon>
        <taxon>Spermatophyta</taxon>
        <taxon>Magnoliopsida</taxon>
        <taxon>Liliopsida</taxon>
        <taxon>Poales</taxon>
        <taxon>Cyperaceae</taxon>
        <taxon>Cyperoideae</taxon>
        <taxon>Cariceae</taxon>
        <taxon>Carex</taxon>
        <taxon>Carex subgen. Euthyceras</taxon>
    </lineage>
</organism>
<evidence type="ECO:0000313" key="3">
    <source>
        <dbReference type="Proteomes" id="UP000623129"/>
    </source>
</evidence>
<gene>
    <name evidence="2" type="ORF">FCM35_KLT16843</name>
</gene>
<dbReference type="PANTHER" id="PTHR33735:SF2">
    <property type="entry name" value="OS09G0468900 PROTEIN"/>
    <property type="match status" value="1"/>
</dbReference>
<accession>A0A833VGQ3</accession>
<dbReference type="PANTHER" id="PTHR33735">
    <property type="entry name" value="EXPRESSED PROTEIN"/>
    <property type="match status" value="1"/>
</dbReference>
<evidence type="ECO:0000313" key="2">
    <source>
        <dbReference type="EMBL" id="KAF3339372.1"/>
    </source>
</evidence>
<dbReference type="AlphaFoldDB" id="A0A833VGQ3"/>
<dbReference type="OrthoDB" id="783687at2759"/>